<dbReference type="Proteomes" id="UP001151071">
    <property type="component" value="Unassembled WGS sequence"/>
</dbReference>
<dbReference type="PANTHER" id="PTHR41247:SF1">
    <property type="entry name" value="HTH-TYPE TRANSCRIPTIONAL REPRESSOR YCNK"/>
    <property type="match status" value="1"/>
</dbReference>
<gene>
    <name evidence="2" type="ORF">O3V59_05910</name>
</gene>
<evidence type="ECO:0000256" key="1">
    <source>
        <dbReference type="SAM" id="MobiDB-lite"/>
    </source>
</evidence>
<sequence length="179" mass="20193">MKSRVWTIGAMMMTLSMLMGGCGKEEAKPVDIVEGVDKCDVCHMNVANDHNASEIVLQNGKVLKFDDIGCMYRWTKEHENEQVEARFVRDYLSKEWVNTDQATYVYDKTFQTPMGYGVYSFKDKAAAEAFVKEKQTGSVMSVQDLDKHAWESSMKKHGQSDGHPESGQHGTSDAQQTHN</sequence>
<accession>A0A9X3Z2Q7</accession>
<dbReference type="AlphaFoldDB" id="A0A9X3Z2Q7"/>
<dbReference type="Gene3D" id="3.30.70.2050">
    <property type="match status" value="1"/>
</dbReference>
<keyword evidence="3" id="KW-1185">Reference proteome</keyword>
<dbReference type="EMBL" id="JAPYYP010000005">
    <property type="protein sequence ID" value="MDA5107884.1"/>
    <property type="molecule type" value="Genomic_DNA"/>
</dbReference>
<proteinExistence type="predicted"/>
<dbReference type="RefSeq" id="WP_035289358.1">
    <property type="nucleotide sequence ID" value="NZ_JAPYYP010000005.1"/>
</dbReference>
<dbReference type="PROSITE" id="PS51257">
    <property type="entry name" value="PROKAR_LIPOPROTEIN"/>
    <property type="match status" value="1"/>
</dbReference>
<protein>
    <submittedName>
        <fullName evidence="2">Nitrous oxide reductase accessory protein NosL</fullName>
    </submittedName>
</protein>
<feature type="region of interest" description="Disordered" evidence="1">
    <location>
        <begin position="150"/>
        <end position="179"/>
    </location>
</feature>
<dbReference type="Pfam" id="PF05573">
    <property type="entry name" value="NosL"/>
    <property type="match status" value="1"/>
</dbReference>
<name>A0A9X3Z2Q7_9BACL</name>
<feature type="compositionally biased region" description="Basic and acidic residues" evidence="1">
    <location>
        <begin position="150"/>
        <end position="166"/>
    </location>
</feature>
<evidence type="ECO:0000313" key="3">
    <source>
        <dbReference type="Proteomes" id="UP001151071"/>
    </source>
</evidence>
<comment type="caution">
    <text evidence="2">The sequence shown here is derived from an EMBL/GenBank/DDBJ whole genome shotgun (WGS) entry which is preliminary data.</text>
</comment>
<reference evidence="2" key="1">
    <citation type="submission" date="2022-12" db="EMBL/GenBank/DDBJ databases">
        <title>Draft genome sequence of the thermophilic strain Brevibacillus thermoruber HT42, isolated from Los Humeros, Puebla, Mexico, with biotechnological potential.</title>
        <authorList>
            <person name="Lara Sanchez J."/>
            <person name="Solis Palacios R."/>
            <person name="Bustos Baena A.S."/>
            <person name="Ruz Baez A.E."/>
            <person name="Espinosa Luna G."/>
            <person name="Oliart Ros R.M."/>
        </authorList>
    </citation>
    <scope>NUCLEOTIDE SEQUENCE</scope>
    <source>
        <strain evidence="2">HT42</strain>
    </source>
</reference>
<organism evidence="2 3">
    <name type="scientific">Brevibacillus thermoruber</name>
    <dbReference type="NCBI Taxonomy" id="33942"/>
    <lineage>
        <taxon>Bacteria</taxon>
        <taxon>Bacillati</taxon>
        <taxon>Bacillota</taxon>
        <taxon>Bacilli</taxon>
        <taxon>Bacillales</taxon>
        <taxon>Paenibacillaceae</taxon>
        <taxon>Brevibacillus</taxon>
    </lineage>
</organism>
<evidence type="ECO:0000313" key="2">
    <source>
        <dbReference type="EMBL" id="MDA5107884.1"/>
    </source>
</evidence>
<dbReference type="InterPro" id="IPR008719">
    <property type="entry name" value="N2O_reductase_NosL"/>
</dbReference>
<feature type="compositionally biased region" description="Polar residues" evidence="1">
    <location>
        <begin position="168"/>
        <end position="179"/>
    </location>
</feature>
<dbReference type="SUPFAM" id="SSF160387">
    <property type="entry name" value="NosL/MerB-like"/>
    <property type="match status" value="1"/>
</dbReference>
<dbReference type="PANTHER" id="PTHR41247">
    <property type="entry name" value="HTH-TYPE TRANSCRIPTIONAL REPRESSOR YCNK"/>
    <property type="match status" value="1"/>
</dbReference>